<gene>
    <name evidence="5" type="ORF">G4P54_02955</name>
</gene>
<evidence type="ECO:0000313" key="5">
    <source>
        <dbReference type="EMBL" id="QIW78850.1"/>
    </source>
</evidence>
<comment type="similarity">
    <text evidence="3">Belongs to the flavoredoxin family.</text>
</comment>
<evidence type="ECO:0000256" key="3">
    <source>
        <dbReference type="ARBA" id="ARBA00038054"/>
    </source>
</evidence>
<evidence type="ECO:0000259" key="4">
    <source>
        <dbReference type="Pfam" id="PF01613"/>
    </source>
</evidence>
<dbReference type="InterPro" id="IPR052174">
    <property type="entry name" value="Flavoredoxin"/>
</dbReference>
<dbReference type="InterPro" id="IPR002563">
    <property type="entry name" value="Flavin_Rdtase-like_dom"/>
</dbReference>
<dbReference type="Gene3D" id="2.30.110.10">
    <property type="entry name" value="Electron Transport, Fmn-binding Protein, Chain A"/>
    <property type="match status" value="1"/>
</dbReference>
<evidence type="ECO:0000256" key="2">
    <source>
        <dbReference type="ARBA" id="ARBA00022630"/>
    </source>
</evidence>
<dbReference type="EMBL" id="CP048852">
    <property type="protein sequence ID" value="QIW78850.1"/>
    <property type="molecule type" value="Genomic_DNA"/>
</dbReference>
<sequence>MDIEKQDTLHFKEIKPKIMYYGTPAFLLTTLNEDGTTNISPMSSSWALGNYIVLGVGLGGKAIENLERHNECVINLPGPELWEHVEKISSYSGKKSIPPLKKQLGFTYKKEKYEAAGLTPLQSKTVLPTRIQECPIQIEAEVKHIRIPEYDSSFAIVETQALHFHAEERIILNENHINPSKWSPLIYNFRHYFGLGRERGKTFRSET</sequence>
<dbReference type="GO" id="GO:0016646">
    <property type="term" value="F:oxidoreductase activity, acting on the CH-NH group of donors, NAD or NADP as acceptor"/>
    <property type="evidence" value="ECO:0007669"/>
    <property type="project" value="UniProtKB-ARBA"/>
</dbReference>
<organism evidence="5 6">
    <name type="scientific">Bacillus tequilensis</name>
    <dbReference type="NCBI Taxonomy" id="227866"/>
    <lineage>
        <taxon>Bacteria</taxon>
        <taxon>Bacillati</taxon>
        <taxon>Bacillota</taxon>
        <taxon>Bacilli</taxon>
        <taxon>Bacillales</taxon>
        <taxon>Bacillaceae</taxon>
        <taxon>Bacillus</taxon>
    </lineage>
</organism>
<dbReference type="SUPFAM" id="SSF50475">
    <property type="entry name" value="FMN-binding split barrel"/>
    <property type="match status" value="1"/>
</dbReference>
<accession>A0A6H0WE92</accession>
<name>A0A6H0WE92_9BACI</name>
<dbReference type="InterPro" id="IPR012349">
    <property type="entry name" value="Split_barrel_FMN-bd"/>
</dbReference>
<dbReference type="KEGG" id="bteq:G4P54_02955"/>
<evidence type="ECO:0000313" key="6">
    <source>
        <dbReference type="Proteomes" id="UP000501914"/>
    </source>
</evidence>
<protein>
    <submittedName>
        <fullName evidence="5">Flavin reductase family protein</fullName>
    </submittedName>
</protein>
<dbReference type="Proteomes" id="UP000501914">
    <property type="component" value="Chromosome"/>
</dbReference>
<proteinExistence type="inferred from homology"/>
<feature type="domain" description="Flavin reductase like" evidence="4">
    <location>
        <begin position="21"/>
        <end position="195"/>
    </location>
</feature>
<reference evidence="5 6" key="1">
    <citation type="submission" date="2020-02" db="EMBL/GenBank/DDBJ databases">
        <title>Genome sequencing, annotation and comparative genomic analysis of Bacillus tequilensis EA-CB0015, an effective biological control agent against Pseudocercospora fijiensis in banana plants.</title>
        <authorList>
            <person name="Cuellar-Gaviria T.Z."/>
            <person name="Ju K.-S."/>
            <person name="Villegas-Escobar V."/>
        </authorList>
    </citation>
    <scope>NUCLEOTIDE SEQUENCE [LARGE SCALE GENOMIC DNA]</scope>
    <source>
        <strain evidence="5 6">EA-CB0015</strain>
    </source>
</reference>
<dbReference type="PANTHER" id="PTHR43567:SF1">
    <property type="entry name" value="FLAVOREDOXIN"/>
    <property type="match status" value="1"/>
</dbReference>
<keyword evidence="2" id="KW-0285">Flavoprotein</keyword>
<dbReference type="AlphaFoldDB" id="A0A6H0WE92"/>
<comment type="cofactor">
    <cofactor evidence="1">
        <name>FMN</name>
        <dbReference type="ChEBI" id="CHEBI:58210"/>
    </cofactor>
</comment>
<dbReference type="PANTHER" id="PTHR43567">
    <property type="entry name" value="FLAVOREDOXIN-RELATED-RELATED"/>
    <property type="match status" value="1"/>
</dbReference>
<keyword evidence="6" id="KW-1185">Reference proteome</keyword>
<dbReference type="Pfam" id="PF01613">
    <property type="entry name" value="Flavin_Reduct"/>
    <property type="match status" value="1"/>
</dbReference>
<dbReference type="RefSeq" id="WP_167871721.1">
    <property type="nucleotide sequence ID" value="NZ_CP048852.1"/>
</dbReference>
<evidence type="ECO:0000256" key="1">
    <source>
        <dbReference type="ARBA" id="ARBA00001917"/>
    </source>
</evidence>
<dbReference type="GO" id="GO:0010181">
    <property type="term" value="F:FMN binding"/>
    <property type="evidence" value="ECO:0007669"/>
    <property type="project" value="InterPro"/>
</dbReference>